<accession>A0A316UIT1</accession>
<feature type="signal peptide" evidence="2">
    <location>
        <begin position="1"/>
        <end position="19"/>
    </location>
</feature>
<feature type="region of interest" description="Disordered" evidence="1">
    <location>
        <begin position="363"/>
        <end position="389"/>
    </location>
</feature>
<dbReference type="AlphaFoldDB" id="A0A316UIT1"/>
<dbReference type="GO" id="GO:0005506">
    <property type="term" value="F:iron ion binding"/>
    <property type="evidence" value="ECO:0007669"/>
    <property type="project" value="InterPro"/>
</dbReference>
<proteinExistence type="predicted"/>
<gene>
    <name evidence="3" type="ORF">BDZ90DRAFT_265656</name>
</gene>
<dbReference type="OrthoDB" id="121380at2759"/>
<dbReference type="CDD" id="cd03457">
    <property type="entry name" value="intradiol_dioxygenase_like"/>
    <property type="match status" value="1"/>
</dbReference>
<keyword evidence="3" id="KW-0560">Oxidoreductase</keyword>
<feature type="chain" id="PRO_5016278195" evidence="2">
    <location>
        <begin position="20"/>
        <end position="389"/>
    </location>
</feature>
<protein>
    <submittedName>
        <fullName evidence="3">Aromatic compound dioxygenase</fullName>
    </submittedName>
</protein>
<dbReference type="STRING" id="1569628.A0A316UIT1"/>
<dbReference type="InterPro" id="IPR015889">
    <property type="entry name" value="Intradiol_dOase_core"/>
</dbReference>
<keyword evidence="3" id="KW-0223">Dioxygenase</keyword>
<organism evidence="3 4">
    <name type="scientific">Jaminaea rosea</name>
    <dbReference type="NCBI Taxonomy" id="1569628"/>
    <lineage>
        <taxon>Eukaryota</taxon>
        <taxon>Fungi</taxon>
        <taxon>Dikarya</taxon>
        <taxon>Basidiomycota</taxon>
        <taxon>Ustilaginomycotina</taxon>
        <taxon>Exobasidiomycetes</taxon>
        <taxon>Microstromatales</taxon>
        <taxon>Microstromatales incertae sedis</taxon>
        <taxon>Jaminaea</taxon>
    </lineage>
</organism>
<dbReference type="GeneID" id="37030497"/>
<dbReference type="Gene3D" id="2.60.130.10">
    <property type="entry name" value="Aromatic compound dioxygenase"/>
    <property type="match status" value="1"/>
</dbReference>
<evidence type="ECO:0000313" key="3">
    <source>
        <dbReference type="EMBL" id="PWN25217.1"/>
    </source>
</evidence>
<sequence length="389" mass="42494">MRLCTLTAASAIVAGLALAHGPSTREEVEAFHARQASAYHCAPAVAALTAQRKRNWAQKVLGGAPLAMKQYFVDSGTKESEQGKQIMACDPVQETSIRNSTCVLAPETTEGPYYHSEGHPIRSNMAENQLGLLFLMNVGVIDVETCEPVPNVLVDLWMANATGYYAGHPSPKKGLENEVPAQTGKRKGLLSAYPRDEGPVGKETWLRGALPTDQNGVTEFTSVFPGYYTGRATHVHVKVHPEWTALPNGTFTSGRLVHTGQFFVDDDLNQQIDKLQPYNENPLLRPGKGGRTRNWDDSLQIFQTSREGTSDLSPPLVTRSHSFDNGYMPMFDIEFLGGVLQQGLIGYVTMGVNMSASYEGVWSPESGRGGAVKQVPVEELKDNRSKTEL</sequence>
<dbReference type="Proteomes" id="UP000245884">
    <property type="component" value="Unassembled WGS sequence"/>
</dbReference>
<dbReference type="RefSeq" id="XP_025359829.1">
    <property type="nucleotide sequence ID" value="XM_025508674.1"/>
</dbReference>
<feature type="compositionally biased region" description="Basic and acidic residues" evidence="1">
    <location>
        <begin position="376"/>
        <end position="389"/>
    </location>
</feature>
<dbReference type="SUPFAM" id="SSF49482">
    <property type="entry name" value="Aromatic compound dioxygenase"/>
    <property type="match status" value="1"/>
</dbReference>
<dbReference type="PANTHER" id="PTHR34315">
    <property type="match status" value="1"/>
</dbReference>
<evidence type="ECO:0000256" key="1">
    <source>
        <dbReference type="SAM" id="MobiDB-lite"/>
    </source>
</evidence>
<evidence type="ECO:0000313" key="4">
    <source>
        <dbReference type="Proteomes" id="UP000245884"/>
    </source>
</evidence>
<keyword evidence="2" id="KW-0732">Signal</keyword>
<feature type="region of interest" description="Disordered" evidence="1">
    <location>
        <begin position="168"/>
        <end position="196"/>
    </location>
</feature>
<keyword evidence="4" id="KW-1185">Reference proteome</keyword>
<dbReference type="EMBL" id="KZ819677">
    <property type="protein sequence ID" value="PWN25217.1"/>
    <property type="molecule type" value="Genomic_DNA"/>
</dbReference>
<reference evidence="3 4" key="1">
    <citation type="journal article" date="2018" name="Mol. Biol. Evol.">
        <title>Broad Genomic Sampling Reveals a Smut Pathogenic Ancestry of the Fungal Clade Ustilaginomycotina.</title>
        <authorList>
            <person name="Kijpornyongpan T."/>
            <person name="Mondo S.J."/>
            <person name="Barry K."/>
            <person name="Sandor L."/>
            <person name="Lee J."/>
            <person name="Lipzen A."/>
            <person name="Pangilinan J."/>
            <person name="LaButti K."/>
            <person name="Hainaut M."/>
            <person name="Henrissat B."/>
            <person name="Grigoriev I.V."/>
            <person name="Spatafora J.W."/>
            <person name="Aime M.C."/>
        </authorList>
    </citation>
    <scope>NUCLEOTIDE SEQUENCE [LARGE SCALE GENOMIC DNA]</scope>
    <source>
        <strain evidence="3 4">MCA 5214</strain>
    </source>
</reference>
<name>A0A316UIT1_9BASI</name>
<evidence type="ECO:0000256" key="2">
    <source>
        <dbReference type="SAM" id="SignalP"/>
    </source>
</evidence>
<dbReference type="GO" id="GO:0016702">
    <property type="term" value="F:oxidoreductase activity, acting on single donors with incorporation of molecular oxygen, incorporation of two atoms of oxygen"/>
    <property type="evidence" value="ECO:0007669"/>
    <property type="project" value="InterPro"/>
</dbReference>
<dbReference type="PANTHER" id="PTHR34315:SF4">
    <property type="entry name" value="INTRADIOL RING-CLEAVAGE DIOXYGENASES DOMAIN-CONTAINING PROTEIN"/>
    <property type="match status" value="1"/>
</dbReference>